<dbReference type="EC" id="2.1.1.63" evidence="8"/>
<dbReference type="PANTHER" id="PTHR10815">
    <property type="entry name" value="METHYLATED-DNA--PROTEIN-CYSTEINE METHYLTRANSFERASE"/>
    <property type="match status" value="1"/>
</dbReference>
<dbReference type="InterPro" id="IPR036631">
    <property type="entry name" value="MGMT_N_sf"/>
</dbReference>
<keyword evidence="12" id="KW-1185">Reference proteome</keyword>
<dbReference type="NCBIfam" id="TIGR00589">
    <property type="entry name" value="ogt"/>
    <property type="match status" value="1"/>
</dbReference>
<dbReference type="InterPro" id="IPR036388">
    <property type="entry name" value="WH-like_DNA-bd_sf"/>
</dbReference>
<comment type="function">
    <text evidence="8">Involved in the cellular defense against the biological effects of O6-methylguanine (O6-MeG) and O4-methylthymine (O4-MeT) in DNA. Repairs the methylated nucleobase in DNA by stoichiometrically transferring the methyl group to a cysteine residue in the enzyme. This is a suicide reaction: the enzyme is irreversibly inactivated.</text>
</comment>
<dbReference type="InterPro" id="IPR036217">
    <property type="entry name" value="MethylDNA_cys_MeTrfase_DNAb"/>
</dbReference>
<reference evidence="12" key="1">
    <citation type="journal article" date="2019" name="Int. J. Syst. Evol. Microbiol.">
        <title>The Global Catalogue of Microorganisms (GCM) 10K type strain sequencing project: providing services to taxonomists for standard genome sequencing and annotation.</title>
        <authorList>
            <consortium name="The Broad Institute Genomics Platform"/>
            <consortium name="The Broad Institute Genome Sequencing Center for Infectious Disease"/>
            <person name="Wu L."/>
            <person name="Ma J."/>
        </authorList>
    </citation>
    <scope>NUCLEOTIDE SEQUENCE [LARGE SCALE GENOMIC DNA]</scope>
    <source>
        <strain evidence="12">JCM 9731</strain>
    </source>
</reference>
<proteinExistence type="inferred from homology"/>
<evidence type="ECO:0000256" key="2">
    <source>
        <dbReference type="ARBA" id="ARBA00022490"/>
    </source>
</evidence>
<dbReference type="InterPro" id="IPR008332">
    <property type="entry name" value="MethylG_MeTrfase_N"/>
</dbReference>
<dbReference type="GO" id="GO:0032259">
    <property type="term" value="P:methylation"/>
    <property type="evidence" value="ECO:0007669"/>
    <property type="project" value="UniProtKB-KW"/>
</dbReference>
<dbReference type="Pfam" id="PF01035">
    <property type="entry name" value="DNA_binding_1"/>
    <property type="match status" value="1"/>
</dbReference>
<dbReference type="Gene3D" id="1.10.10.10">
    <property type="entry name" value="Winged helix-like DNA-binding domain superfamily/Winged helix DNA-binding domain"/>
    <property type="match status" value="1"/>
</dbReference>
<feature type="domain" description="Methylated-DNA-[protein]-cysteine S-methyltransferase DNA binding" evidence="9">
    <location>
        <begin position="78"/>
        <end position="158"/>
    </location>
</feature>
<dbReference type="EMBL" id="BAAADJ010000014">
    <property type="protein sequence ID" value="GAA0324431.1"/>
    <property type="molecule type" value="Genomic_DNA"/>
</dbReference>
<keyword evidence="2 8" id="KW-0963">Cytoplasm</keyword>
<feature type="active site" description="Nucleophile; methyl group acceptor" evidence="8">
    <location>
        <position position="129"/>
    </location>
</feature>
<comment type="caution">
    <text evidence="11">The sequence shown here is derived from an EMBL/GenBank/DDBJ whole genome shotgun (WGS) entry which is preliminary data.</text>
</comment>
<dbReference type="InterPro" id="IPR001497">
    <property type="entry name" value="MethylDNA_cys_MeTrfase_AS"/>
</dbReference>
<feature type="domain" description="Methylguanine DNA methyltransferase ribonuclease-like" evidence="10">
    <location>
        <begin position="5"/>
        <end position="74"/>
    </location>
</feature>
<dbReference type="InterPro" id="IPR014048">
    <property type="entry name" value="MethylDNA_cys_MeTrfase_DNA-bd"/>
</dbReference>
<name>A0ABP3FTP2_9BACI</name>
<evidence type="ECO:0000259" key="9">
    <source>
        <dbReference type="Pfam" id="PF01035"/>
    </source>
</evidence>
<evidence type="ECO:0000256" key="8">
    <source>
        <dbReference type="HAMAP-Rule" id="MF_00772"/>
    </source>
</evidence>
<comment type="catalytic activity">
    <reaction evidence="7 8">
        <text>a 6-O-methyl-2'-deoxyguanosine in DNA + L-cysteinyl-[protein] = S-methyl-L-cysteinyl-[protein] + a 2'-deoxyguanosine in DNA</text>
        <dbReference type="Rhea" id="RHEA:24000"/>
        <dbReference type="Rhea" id="RHEA-COMP:10131"/>
        <dbReference type="Rhea" id="RHEA-COMP:10132"/>
        <dbReference type="Rhea" id="RHEA-COMP:11367"/>
        <dbReference type="Rhea" id="RHEA-COMP:11368"/>
        <dbReference type="ChEBI" id="CHEBI:29950"/>
        <dbReference type="ChEBI" id="CHEBI:82612"/>
        <dbReference type="ChEBI" id="CHEBI:85445"/>
        <dbReference type="ChEBI" id="CHEBI:85448"/>
        <dbReference type="EC" id="2.1.1.63"/>
    </reaction>
</comment>
<evidence type="ECO:0000256" key="6">
    <source>
        <dbReference type="ARBA" id="ARBA00023204"/>
    </source>
</evidence>
<sequence length="160" mass="18323">MEKISYQKISSPIGDLWIIGSDEELYTILFDEEELKREWIDAVEKETPVLKETVRQLHEYFQGERSHFQVPLKLKGTAFQKTVWNQLQTIEYGKTKSYGEIAELIGNPKAVRAVGQANRANPVPIIIPCHRVIGKNQKLVGYAGNRIELKETLLKLESTI</sequence>
<dbReference type="PANTHER" id="PTHR10815:SF13">
    <property type="entry name" value="METHYLATED-DNA--PROTEIN-CYSTEINE METHYLTRANSFERASE"/>
    <property type="match status" value="1"/>
</dbReference>
<dbReference type="SUPFAM" id="SSF46767">
    <property type="entry name" value="Methylated DNA-protein cysteine methyltransferase, C-terminal domain"/>
    <property type="match status" value="1"/>
</dbReference>
<dbReference type="GO" id="GO:0008168">
    <property type="term" value="F:methyltransferase activity"/>
    <property type="evidence" value="ECO:0007669"/>
    <property type="project" value="UniProtKB-KW"/>
</dbReference>
<dbReference type="PROSITE" id="PS00374">
    <property type="entry name" value="MGMT"/>
    <property type="match status" value="1"/>
</dbReference>
<evidence type="ECO:0000313" key="11">
    <source>
        <dbReference type="EMBL" id="GAA0324431.1"/>
    </source>
</evidence>
<comment type="subcellular location">
    <subcellularLocation>
        <location evidence="8">Cytoplasm</location>
    </subcellularLocation>
</comment>
<dbReference type="Pfam" id="PF02870">
    <property type="entry name" value="Methyltransf_1N"/>
    <property type="match status" value="1"/>
</dbReference>
<dbReference type="InterPro" id="IPR023546">
    <property type="entry name" value="MGMT"/>
</dbReference>
<accession>A0ABP3FTP2</accession>
<comment type="miscellaneous">
    <text evidence="8">This enzyme catalyzes only one turnover and therefore is not strictly catalytic. According to one definition, an enzyme is a biocatalyst that acts repeatedly and over many reaction cycles.</text>
</comment>
<keyword evidence="6 8" id="KW-0234">DNA repair</keyword>
<keyword evidence="3 8" id="KW-0489">Methyltransferase</keyword>
<dbReference type="Gene3D" id="3.30.160.70">
    <property type="entry name" value="Methylated DNA-protein cysteine methyltransferase domain"/>
    <property type="match status" value="1"/>
</dbReference>
<dbReference type="Proteomes" id="UP001500782">
    <property type="component" value="Unassembled WGS sequence"/>
</dbReference>
<evidence type="ECO:0000256" key="4">
    <source>
        <dbReference type="ARBA" id="ARBA00022679"/>
    </source>
</evidence>
<evidence type="ECO:0000256" key="5">
    <source>
        <dbReference type="ARBA" id="ARBA00022763"/>
    </source>
</evidence>
<evidence type="ECO:0000256" key="7">
    <source>
        <dbReference type="ARBA" id="ARBA00049348"/>
    </source>
</evidence>
<comment type="catalytic activity">
    <reaction evidence="1 8">
        <text>a 4-O-methyl-thymidine in DNA + L-cysteinyl-[protein] = a thymidine in DNA + S-methyl-L-cysteinyl-[protein]</text>
        <dbReference type="Rhea" id="RHEA:53428"/>
        <dbReference type="Rhea" id="RHEA-COMP:10131"/>
        <dbReference type="Rhea" id="RHEA-COMP:10132"/>
        <dbReference type="Rhea" id="RHEA-COMP:13555"/>
        <dbReference type="Rhea" id="RHEA-COMP:13556"/>
        <dbReference type="ChEBI" id="CHEBI:29950"/>
        <dbReference type="ChEBI" id="CHEBI:82612"/>
        <dbReference type="ChEBI" id="CHEBI:137386"/>
        <dbReference type="ChEBI" id="CHEBI:137387"/>
        <dbReference type="EC" id="2.1.1.63"/>
    </reaction>
</comment>
<protein>
    <recommendedName>
        <fullName evidence="8">Methylated-DNA--protein-cysteine methyltransferase</fullName>
        <ecNumber evidence="8">2.1.1.63</ecNumber>
    </recommendedName>
    <alternativeName>
        <fullName evidence="8">6-O-methylguanine-DNA methyltransferase</fullName>
        <shortName evidence="8">MGMT</shortName>
    </alternativeName>
    <alternativeName>
        <fullName evidence="8">O-6-methylguanine-DNA-alkyltransferase</fullName>
    </alternativeName>
</protein>
<keyword evidence="5 8" id="KW-0227">DNA damage</keyword>
<dbReference type="CDD" id="cd06445">
    <property type="entry name" value="ATase"/>
    <property type="match status" value="1"/>
</dbReference>
<evidence type="ECO:0000256" key="1">
    <source>
        <dbReference type="ARBA" id="ARBA00001286"/>
    </source>
</evidence>
<dbReference type="HAMAP" id="MF_00772">
    <property type="entry name" value="OGT"/>
    <property type="match status" value="1"/>
</dbReference>
<evidence type="ECO:0000259" key="10">
    <source>
        <dbReference type="Pfam" id="PF02870"/>
    </source>
</evidence>
<dbReference type="SUPFAM" id="SSF53155">
    <property type="entry name" value="Methylated DNA-protein cysteine methyltransferase domain"/>
    <property type="match status" value="1"/>
</dbReference>
<evidence type="ECO:0000313" key="12">
    <source>
        <dbReference type="Proteomes" id="UP001500782"/>
    </source>
</evidence>
<comment type="similarity">
    <text evidence="8">Belongs to the MGMT family.</text>
</comment>
<gene>
    <name evidence="11" type="primary">ogt</name>
    <name evidence="11" type="ORF">GCM10008967_13720</name>
</gene>
<dbReference type="RefSeq" id="WP_343797579.1">
    <property type="nucleotide sequence ID" value="NZ_BAAADJ010000014.1"/>
</dbReference>
<evidence type="ECO:0000256" key="3">
    <source>
        <dbReference type="ARBA" id="ARBA00022603"/>
    </source>
</evidence>
<organism evidence="11 12">
    <name type="scientific">Bacillus carboniphilus</name>
    <dbReference type="NCBI Taxonomy" id="86663"/>
    <lineage>
        <taxon>Bacteria</taxon>
        <taxon>Bacillati</taxon>
        <taxon>Bacillota</taxon>
        <taxon>Bacilli</taxon>
        <taxon>Bacillales</taxon>
        <taxon>Bacillaceae</taxon>
        <taxon>Bacillus</taxon>
    </lineage>
</organism>
<keyword evidence="4 8" id="KW-0808">Transferase</keyword>